<evidence type="ECO:0000313" key="3">
    <source>
        <dbReference type="Proteomes" id="UP000249130"/>
    </source>
</evidence>
<feature type="non-terminal residue" evidence="2">
    <location>
        <position position="192"/>
    </location>
</feature>
<keyword evidence="1" id="KW-0472">Membrane</keyword>
<dbReference type="AlphaFoldDB" id="A0A327KW19"/>
<reference evidence="2 3" key="1">
    <citation type="submission" date="2017-07" db="EMBL/GenBank/DDBJ databases">
        <title>Draft Genome Sequences of Select Purple Nonsulfur Bacteria.</title>
        <authorList>
            <person name="Lasarre B."/>
            <person name="Mckinlay J.B."/>
        </authorList>
    </citation>
    <scope>NUCLEOTIDE SEQUENCE [LARGE SCALE GENOMIC DNA]</scope>
    <source>
        <strain evidence="2 3">DSM 5909</strain>
    </source>
</reference>
<organism evidence="2 3">
    <name type="scientific">Rhodoplanes roseus</name>
    <dbReference type="NCBI Taxonomy" id="29409"/>
    <lineage>
        <taxon>Bacteria</taxon>
        <taxon>Pseudomonadati</taxon>
        <taxon>Pseudomonadota</taxon>
        <taxon>Alphaproteobacteria</taxon>
        <taxon>Hyphomicrobiales</taxon>
        <taxon>Nitrobacteraceae</taxon>
        <taxon>Rhodoplanes</taxon>
    </lineage>
</organism>
<dbReference type="Proteomes" id="UP000249130">
    <property type="component" value="Unassembled WGS sequence"/>
</dbReference>
<keyword evidence="1" id="KW-0812">Transmembrane</keyword>
<evidence type="ECO:0000313" key="2">
    <source>
        <dbReference type="EMBL" id="RAI42491.1"/>
    </source>
</evidence>
<protein>
    <recommendedName>
        <fullName evidence="4">Glycosyltransferase RgtA/B/C/D-like domain-containing protein</fullName>
    </recommendedName>
</protein>
<feature type="transmembrane region" description="Helical" evidence="1">
    <location>
        <begin position="14"/>
        <end position="36"/>
    </location>
</feature>
<feature type="transmembrane region" description="Helical" evidence="1">
    <location>
        <begin position="95"/>
        <end position="115"/>
    </location>
</feature>
<accession>A0A327KW19</accession>
<feature type="transmembrane region" description="Helical" evidence="1">
    <location>
        <begin position="127"/>
        <end position="145"/>
    </location>
</feature>
<name>A0A327KW19_9BRAD</name>
<evidence type="ECO:0000256" key="1">
    <source>
        <dbReference type="SAM" id="Phobius"/>
    </source>
</evidence>
<gene>
    <name evidence="2" type="ORF">CH341_19220</name>
</gene>
<keyword evidence="1" id="KW-1133">Transmembrane helix</keyword>
<proteinExistence type="predicted"/>
<sequence length="192" mass="19742">MIDTAAVAKPRHDLLVAGVAVVAVAIGAASIARVVLATCGFPLDDAWIHQVVGRNAALTGVPGFTPGVRSSGSTSALWPWVIAVKYRLLPAVDPVHFMLAVNLAGYVAVIGLLLVAARRDRLPTADAIALVALPAVTGNLVWLVSSGMEHMAFIAASFLAAVAWTSPAAGGKFEHTAAALARLADLPLPTIE</sequence>
<feature type="transmembrane region" description="Helical" evidence="1">
    <location>
        <begin position="151"/>
        <end position="170"/>
    </location>
</feature>
<evidence type="ECO:0008006" key="4">
    <source>
        <dbReference type="Google" id="ProtNLM"/>
    </source>
</evidence>
<comment type="caution">
    <text evidence="2">The sequence shown here is derived from an EMBL/GenBank/DDBJ whole genome shotgun (WGS) entry which is preliminary data.</text>
</comment>
<dbReference type="EMBL" id="NPEX01000149">
    <property type="protein sequence ID" value="RAI42491.1"/>
    <property type="molecule type" value="Genomic_DNA"/>
</dbReference>
<dbReference type="RefSeq" id="WP_210208454.1">
    <property type="nucleotide sequence ID" value="NZ_NPEX01000149.1"/>
</dbReference>
<keyword evidence="3" id="KW-1185">Reference proteome</keyword>